<keyword evidence="1" id="KW-0472">Membrane</keyword>
<feature type="transmembrane region" description="Helical" evidence="1">
    <location>
        <begin position="228"/>
        <end position="253"/>
    </location>
</feature>
<dbReference type="Proteomes" id="UP000647416">
    <property type="component" value="Unassembled WGS sequence"/>
</dbReference>
<evidence type="ECO:0000313" key="2">
    <source>
        <dbReference type="EMBL" id="MBC8596397.1"/>
    </source>
</evidence>
<comment type="caution">
    <text evidence="2">The sequence shown here is derived from an EMBL/GenBank/DDBJ whole genome shotgun (WGS) entry which is preliminary data.</text>
</comment>
<accession>A0A926IMT7</accession>
<keyword evidence="1" id="KW-1133">Transmembrane helix</keyword>
<dbReference type="InterPro" id="IPR006938">
    <property type="entry name" value="DUF624"/>
</dbReference>
<dbReference type="EMBL" id="JACRTE010000005">
    <property type="protein sequence ID" value="MBC8596397.1"/>
    <property type="molecule type" value="Genomic_DNA"/>
</dbReference>
<evidence type="ECO:0000256" key="1">
    <source>
        <dbReference type="SAM" id="Phobius"/>
    </source>
</evidence>
<feature type="transmembrane region" description="Helical" evidence="1">
    <location>
        <begin position="200"/>
        <end position="222"/>
    </location>
</feature>
<feature type="transmembrane region" description="Helical" evidence="1">
    <location>
        <begin position="131"/>
        <end position="150"/>
    </location>
</feature>
<feature type="transmembrane region" description="Helical" evidence="1">
    <location>
        <begin position="156"/>
        <end position="179"/>
    </location>
</feature>
<reference evidence="2" key="1">
    <citation type="submission" date="2020-08" db="EMBL/GenBank/DDBJ databases">
        <title>Genome public.</title>
        <authorList>
            <person name="Liu C."/>
            <person name="Sun Q."/>
        </authorList>
    </citation>
    <scope>NUCLEOTIDE SEQUENCE</scope>
    <source>
        <strain evidence="2">NSJ-50</strain>
    </source>
</reference>
<keyword evidence="1" id="KW-0812">Transmembrane</keyword>
<evidence type="ECO:0000313" key="3">
    <source>
        <dbReference type="Proteomes" id="UP000647416"/>
    </source>
</evidence>
<keyword evidence="3" id="KW-1185">Reference proteome</keyword>
<feature type="transmembrane region" description="Helical" evidence="1">
    <location>
        <begin position="78"/>
        <end position="102"/>
    </location>
</feature>
<gene>
    <name evidence="2" type="ORF">H8706_05895</name>
</gene>
<proteinExistence type="predicted"/>
<sequence>MGLFGRGYQKEGPGVSKDDVEKRKFFLFFELYFRKFWKLIKLNLLYFVVNILSVLAISVMLMSLSVPHEKGVIDGVALIAYGVFVLSGIILGPSSAAMVYVLRNYANQRHSFMASDFFEQFRKNFKQAAPVGMLCTVLPVVFWFALSYYSAIGGSFGMILLCLTTLCIIVLLSAFLYIYPIMVTFDLKLKQIFKNSLIMAFANFPVNLFVLIVSAAILYGVTFLSIPLLSLLMLLIVPVTIGFVSVFSIWGVIDKYMMPEMETEEEESVFSDERILK</sequence>
<protein>
    <submittedName>
        <fullName evidence="2">DUF624 domain-containing protein</fullName>
    </submittedName>
</protein>
<name>A0A926IMT7_9FIRM</name>
<dbReference type="Pfam" id="PF04854">
    <property type="entry name" value="DUF624"/>
    <property type="match status" value="1"/>
</dbReference>
<dbReference type="RefSeq" id="WP_262431876.1">
    <property type="nucleotide sequence ID" value="NZ_JACRTE010000005.1"/>
</dbReference>
<dbReference type="AlphaFoldDB" id="A0A926IMT7"/>
<feature type="transmembrane region" description="Helical" evidence="1">
    <location>
        <begin position="44"/>
        <end position="66"/>
    </location>
</feature>
<organism evidence="2 3">
    <name type="scientific">Qingrenia yutianensis</name>
    <dbReference type="NCBI Taxonomy" id="2763676"/>
    <lineage>
        <taxon>Bacteria</taxon>
        <taxon>Bacillati</taxon>
        <taxon>Bacillota</taxon>
        <taxon>Clostridia</taxon>
        <taxon>Eubacteriales</taxon>
        <taxon>Oscillospiraceae</taxon>
        <taxon>Qingrenia</taxon>
    </lineage>
</organism>